<evidence type="ECO:0000256" key="7">
    <source>
        <dbReference type="SAM" id="Phobius"/>
    </source>
</evidence>
<evidence type="ECO:0000256" key="1">
    <source>
        <dbReference type="ARBA" id="ARBA00004752"/>
    </source>
</evidence>
<accession>A0A1F7YNH4</accession>
<dbReference type="InterPro" id="IPR038063">
    <property type="entry name" value="Transpep_catalytic_dom"/>
</dbReference>
<evidence type="ECO:0000313" key="9">
    <source>
        <dbReference type="EMBL" id="OGM28750.1"/>
    </source>
</evidence>
<evidence type="ECO:0000256" key="3">
    <source>
        <dbReference type="ARBA" id="ARBA00022960"/>
    </source>
</evidence>
<evidence type="ECO:0000256" key="6">
    <source>
        <dbReference type="PROSITE-ProRule" id="PRU01373"/>
    </source>
</evidence>
<dbReference type="CDD" id="cd16913">
    <property type="entry name" value="YkuD_like"/>
    <property type="match status" value="1"/>
</dbReference>
<keyword evidence="7" id="KW-0812">Transmembrane</keyword>
<feature type="active site" description="Nucleophile" evidence="6">
    <location>
        <position position="185"/>
    </location>
</feature>
<dbReference type="STRING" id="1802500.A2801_03590"/>
<gene>
    <name evidence="9" type="ORF">A2801_03590</name>
</gene>
<dbReference type="Pfam" id="PF03734">
    <property type="entry name" value="YkuD"/>
    <property type="match status" value="1"/>
</dbReference>
<dbReference type="GO" id="GO:0008360">
    <property type="term" value="P:regulation of cell shape"/>
    <property type="evidence" value="ECO:0007669"/>
    <property type="project" value="UniProtKB-UniRule"/>
</dbReference>
<dbReference type="SUPFAM" id="SSF141523">
    <property type="entry name" value="L,D-transpeptidase catalytic domain-like"/>
    <property type="match status" value="1"/>
</dbReference>
<dbReference type="GO" id="GO:0005576">
    <property type="term" value="C:extracellular region"/>
    <property type="evidence" value="ECO:0007669"/>
    <property type="project" value="TreeGrafter"/>
</dbReference>
<dbReference type="PROSITE" id="PS52029">
    <property type="entry name" value="LD_TPASE"/>
    <property type="match status" value="1"/>
</dbReference>
<feature type="active site" description="Proton donor/acceptor" evidence="6">
    <location>
        <position position="169"/>
    </location>
</feature>
<dbReference type="Proteomes" id="UP000177263">
    <property type="component" value="Unassembled WGS sequence"/>
</dbReference>
<dbReference type="InterPro" id="IPR005490">
    <property type="entry name" value="LD_TPept_cat_dom"/>
</dbReference>
<dbReference type="PANTHER" id="PTHR30582:SF2">
    <property type="entry name" value="L,D-TRANSPEPTIDASE YCIB-RELATED"/>
    <property type="match status" value="1"/>
</dbReference>
<keyword evidence="7" id="KW-1133">Transmembrane helix</keyword>
<evidence type="ECO:0000259" key="8">
    <source>
        <dbReference type="PROSITE" id="PS52029"/>
    </source>
</evidence>
<keyword evidence="5 6" id="KW-0961">Cell wall biogenesis/degradation</keyword>
<feature type="transmembrane region" description="Helical" evidence="7">
    <location>
        <begin position="12"/>
        <end position="30"/>
    </location>
</feature>
<proteinExistence type="predicted"/>
<dbReference type="AlphaFoldDB" id="A0A1F7YNH4"/>
<keyword evidence="2" id="KW-0808">Transferase</keyword>
<protein>
    <recommendedName>
        <fullName evidence="8">L,D-TPase catalytic domain-containing protein</fullName>
    </recommendedName>
</protein>
<evidence type="ECO:0000313" key="10">
    <source>
        <dbReference type="Proteomes" id="UP000177263"/>
    </source>
</evidence>
<dbReference type="GO" id="GO:0071972">
    <property type="term" value="F:peptidoglycan L,D-transpeptidase activity"/>
    <property type="evidence" value="ECO:0007669"/>
    <property type="project" value="TreeGrafter"/>
</dbReference>
<feature type="domain" description="L,D-TPase catalytic" evidence="8">
    <location>
        <begin position="85"/>
        <end position="225"/>
    </location>
</feature>
<keyword evidence="3 6" id="KW-0133">Cell shape</keyword>
<dbReference type="Gene3D" id="2.40.440.10">
    <property type="entry name" value="L,D-transpeptidase catalytic domain-like"/>
    <property type="match status" value="1"/>
</dbReference>
<dbReference type="GO" id="GO:0071555">
    <property type="term" value="P:cell wall organization"/>
    <property type="evidence" value="ECO:0007669"/>
    <property type="project" value="UniProtKB-UniRule"/>
</dbReference>
<reference evidence="9 10" key="1">
    <citation type="journal article" date="2016" name="Nat. Commun.">
        <title>Thousands of microbial genomes shed light on interconnected biogeochemical processes in an aquifer system.</title>
        <authorList>
            <person name="Anantharaman K."/>
            <person name="Brown C.T."/>
            <person name="Hug L.A."/>
            <person name="Sharon I."/>
            <person name="Castelle C.J."/>
            <person name="Probst A.J."/>
            <person name="Thomas B.C."/>
            <person name="Singh A."/>
            <person name="Wilkins M.J."/>
            <person name="Karaoz U."/>
            <person name="Brodie E.L."/>
            <person name="Williams K.H."/>
            <person name="Hubbard S.S."/>
            <person name="Banfield J.F."/>
        </authorList>
    </citation>
    <scope>NUCLEOTIDE SEQUENCE [LARGE SCALE GENOMIC DNA]</scope>
</reference>
<comment type="pathway">
    <text evidence="1 6">Cell wall biogenesis; peptidoglycan biosynthesis.</text>
</comment>
<dbReference type="GO" id="GO:0018104">
    <property type="term" value="P:peptidoglycan-protein cross-linking"/>
    <property type="evidence" value="ECO:0007669"/>
    <property type="project" value="TreeGrafter"/>
</dbReference>
<evidence type="ECO:0000256" key="2">
    <source>
        <dbReference type="ARBA" id="ARBA00022679"/>
    </source>
</evidence>
<dbReference type="UniPathway" id="UPA00219"/>
<name>A0A1F7YNH4_9BACT</name>
<keyword evidence="7" id="KW-0472">Membrane</keyword>
<dbReference type="GO" id="GO:0016740">
    <property type="term" value="F:transferase activity"/>
    <property type="evidence" value="ECO:0007669"/>
    <property type="project" value="UniProtKB-KW"/>
</dbReference>
<organism evidence="9 10">
    <name type="scientific">Candidatus Woesebacteria bacterium RIFCSPHIGHO2_01_FULL_41_10</name>
    <dbReference type="NCBI Taxonomy" id="1802500"/>
    <lineage>
        <taxon>Bacteria</taxon>
        <taxon>Candidatus Woeseibacteriota</taxon>
    </lineage>
</organism>
<evidence type="ECO:0000256" key="4">
    <source>
        <dbReference type="ARBA" id="ARBA00022984"/>
    </source>
</evidence>
<dbReference type="InterPro" id="IPR050979">
    <property type="entry name" value="LD-transpeptidase"/>
</dbReference>
<sequence>MSKAKLLHKRYLYFITPVVILGFFVFLSTTKKTTPHVACSTTDLSGLISPDLVAYYKGATIPIPSHVAEVDTQTKVLGLATPSERWIEVDLSDQTLKAWDGTSLFLETLISSGLPYYPTPTGEFRVWVKLRATRMEGGSGRTYYNLPNVPYVMYFGNNDVPGWRGYGIHGTYWHNDFGTPHSHGCVNVPTDIAEKLYYWATPILGEGKSSVFSDEDNPGIRVIIHE</sequence>
<comment type="caution">
    <text evidence="9">The sequence shown here is derived from an EMBL/GenBank/DDBJ whole genome shotgun (WGS) entry which is preliminary data.</text>
</comment>
<dbReference type="EMBL" id="MGGM01000024">
    <property type="protein sequence ID" value="OGM28750.1"/>
    <property type="molecule type" value="Genomic_DNA"/>
</dbReference>
<evidence type="ECO:0000256" key="5">
    <source>
        <dbReference type="ARBA" id="ARBA00023316"/>
    </source>
</evidence>
<dbReference type="PANTHER" id="PTHR30582">
    <property type="entry name" value="L,D-TRANSPEPTIDASE"/>
    <property type="match status" value="1"/>
</dbReference>
<keyword evidence="4 6" id="KW-0573">Peptidoglycan synthesis</keyword>